<gene>
    <name evidence="2" type="ORF">ACH4WX_20945</name>
</gene>
<dbReference type="RefSeq" id="WP_255218545.1">
    <property type="nucleotide sequence ID" value="NZ_JBIRUQ010000005.1"/>
</dbReference>
<dbReference type="InterPro" id="IPR010982">
    <property type="entry name" value="Lambda_DNA-bd_dom_sf"/>
</dbReference>
<evidence type="ECO:0000259" key="1">
    <source>
        <dbReference type="PROSITE" id="PS50943"/>
    </source>
</evidence>
<comment type="caution">
    <text evidence="2">The sequence shown here is derived from an EMBL/GenBank/DDBJ whole genome shotgun (WGS) entry which is preliminary data.</text>
</comment>
<reference evidence="2 3" key="1">
    <citation type="submission" date="2024-10" db="EMBL/GenBank/DDBJ databases">
        <title>The Natural Products Discovery Center: Release of the First 8490 Sequenced Strains for Exploring Actinobacteria Biosynthetic Diversity.</title>
        <authorList>
            <person name="Kalkreuter E."/>
            <person name="Kautsar S.A."/>
            <person name="Yang D."/>
            <person name="Bader C.D."/>
            <person name="Teijaro C.N."/>
            <person name="Fluegel L."/>
            <person name="Davis C.M."/>
            <person name="Simpson J.R."/>
            <person name="Lauterbach L."/>
            <person name="Steele A.D."/>
            <person name="Gui C."/>
            <person name="Meng S."/>
            <person name="Li G."/>
            <person name="Viehrig K."/>
            <person name="Ye F."/>
            <person name="Su P."/>
            <person name="Kiefer A.F."/>
            <person name="Nichols A."/>
            <person name="Cepeda A.J."/>
            <person name="Yan W."/>
            <person name="Fan B."/>
            <person name="Jiang Y."/>
            <person name="Adhikari A."/>
            <person name="Zheng C.-J."/>
            <person name="Schuster L."/>
            <person name="Cowan T.M."/>
            <person name="Smanski M.J."/>
            <person name="Chevrette M.G."/>
            <person name="De Carvalho L.P.S."/>
            <person name="Shen B."/>
        </authorList>
    </citation>
    <scope>NUCLEOTIDE SEQUENCE [LARGE SCALE GENOMIC DNA]</scope>
    <source>
        <strain evidence="2 3">NPDC020568</strain>
    </source>
</reference>
<name>A0ABW7TTN0_9NOCA</name>
<dbReference type="Pfam" id="PF19054">
    <property type="entry name" value="DUF5753"/>
    <property type="match status" value="1"/>
</dbReference>
<organism evidence="2 3">
    <name type="scientific">Nocardia carnea</name>
    <dbReference type="NCBI Taxonomy" id="37328"/>
    <lineage>
        <taxon>Bacteria</taxon>
        <taxon>Bacillati</taxon>
        <taxon>Actinomycetota</taxon>
        <taxon>Actinomycetes</taxon>
        <taxon>Mycobacteriales</taxon>
        <taxon>Nocardiaceae</taxon>
        <taxon>Nocardia</taxon>
    </lineage>
</organism>
<dbReference type="Gene3D" id="1.10.260.40">
    <property type="entry name" value="lambda repressor-like DNA-binding domains"/>
    <property type="match status" value="1"/>
</dbReference>
<dbReference type="SMART" id="SM00530">
    <property type="entry name" value="HTH_XRE"/>
    <property type="match status" value="1"/>
</dbReference>
<dbReference type="InterPro" id="IPR043917">
    <property type="entry name" value="DUF5753"/>
</dbReference>
<feature type="domain" description="HTH cro/C1-type" evidence="1">
    <location>
        <begin position="11"/>
        <end position="66"/>
    </location>
</feature>
<dbReference type="CDD" id="cd00093">
    <property type="entry name" value="HTH_XRE"/>
    <property type="match status" value="1"/>
</dbReference>
<dbReference type="GeneID" id="93506934"/>
<keyword evidence="3" id="KW-1185">Reference proteome</keyword>
<protein>
    <submittedName>
        <fullName evidence="2">Helix-turn-helix domain-containing protein</fullName>
    </submittedName>
</protein>
<dbReference type="Pfam" id="PF13560">
    <property type="entry name" value="HTH_31"/>
    <property type="match status" value="1"/>
</dbReference>
<evidence type="ECO:0000313" key="3">
    <source>
        <dbReference type="Proteomes" id="UP001611263"/>
    </source>
</evidence>
<dbReference type="Proteomes" id="UP001611263">
    <property type="component" value="Unassembled WGS sequence"/>
</dbReference>
<dbReference type="InterPro" id="IPR001387">
    <property type="entry name" value="Cro/C1-type_HTH"/>
</dbReference>
<dbReference type="EMBL" id="JBIRUQ010000005">
    <property type="protein sequence ID" value="MFI1463191.1"/>
    <property type="molecule type" value="Genomic_DNA"/>
</dbReference>
<proteinExistence type="predicted"/>
<sequence length="290" mass="32500">MLPRRALGRQLRKMRLREGMTQSGAARVAEVSPQSYGRLEDGRPTKVTDLAMNALCNAFSSTDEERLIVLDLAQAIRKSAGFDGAWWLSYGDAVPGNFSDFISLEESAIQIFSWQTCLVPGLLQTREYRRALLWAEFPDMPSNEIEESLDVVLRRQELLDKQDFRFEGLIAESVLETVIGGPTVLADQLSYLLEASHRPNVHVQIVGSSAKDPIGAVTGPFVLFDLPPLPTSRLRQAPVAYVEGRFGRIYIDHEPEVAEYARVRERLRRTAHSEQDSGELMLAASKELKQ</sequence>
<evidence type="ECO:0000313" key="2">
    <source>
        <dbReference type="EMBL" id="MFI1463191.1"/>
    </source>
</evidence>
<accession>A0ABW7TTN0</accession>
<dbReference type="SUPFAM" id="SSF47413">
    <property type="entry name" value="lambda repressor-like DNA-binding domains"/>
    <property type="match status" value="1"/>
</dbReference>
<dbReference type="PROSITE" id="PS50943">
    <property type="entry name" value="HTH_CROC1"/>
    <property type="match status" value="1"/>
</dbReference>